<dbReference type="EMBL" id="VCGU01000005">
    <property type="protein sequence ID" value="TRY74748.1"/>
    <property type="molecule type" value="Genomic_DNA"/>
</dbReference>
<keyword evidence="3" id="KW-1185">Reference proteome</keyword>
<evidence type="ECO:0000313" key="2">
    <source>
        <dbReference type="EMBL" id="TRY74748.1"/>
    </source>
</evidence>
<proteinExistence type="predicted"/>
<comment type="caution">
    <text evidence="2">The sequence shown here is derived from an EMBL/GenBank/DDBJ whole genome shotgun (WGS) entry which is preliminary data.</text>
</comment>
<reference evidence="2 3" key="1">
    <citation type="journal article" date="2018" name="Nat. Ecol. Evol.">
        <title>Genomic signatures of mitonuclear coevolution across populations of Tigriopus californicus.</title>
        <authorList>
            <person name="Barreto F.S."/>
            <person name="Watson E.T."/>
            <person name="Lima T.G."/>
            <person name="Willett C.S."/>
            <person name="Edmands S."/>
            <person name="Li W."/>
            <person name="Burton R.S."/>
        </authorList>
    </citation>
    <scope>NUCLEOTIDE SEQUENCE [LARGE SCALE GENOMIC DNA]</scope>
    <source>
        <strain evidence="2 3">San Diego</strain>
    </source>
</reference>
<sequence>MSNFLSWCRKKASGLCPTPQPPESSLIHGHPSPKMTVPDAISSSATAIASSSPQFLMEETSASFPGLGNNFRSLQRSSISSLALGSSFLDHSLSGAIELDVEALGPEIRTRRRELILVLVNWEVIDPVLAQEIESKPRTSEPLGSSFRARNLIQTNNYIWLPEHFSSCFVDFLNFRVTESETLEDILDQHFTVANCHADIFRGCMSCKSKIRCHECFHWRYNHCPQCDRCSFGMGLGKCDHCGYMEAKDECTEDLALSSLSDGSPNAHSSPLRLKKTGSESVSQDIPSVKSVGDLLGYFESDDEIGEGNAEF</sequence>
<dbReference type="Proteomes" id="UP000318571">
    <property type="component" value="Chromosome 2"/>
</dbReference>
<name>A0A553PAQ6_TIGCA</name>
<evidence type="ECO:0000256" key="1">
    <source>
        <dbReference type="SAM" id="MobiDB-lite"/>
    </source>
</evidence>
<accession>A0A553PAQ6</accession>
<feature type="region of interest" description="Disordered" evidence="1">
    <location>
        <begin position="261"/>
        <end position="285"/>
    </location>
</feature>
<protein>
    <submittedName>
        <fullName evidence="2">Uncharacterized protein</fullName>
    </submittedName>
</protein>
<organism evidence="2 3">
    <name type="scientific">Tigriopus californicus</name>
    <name type="common">Marine copepod</name>
    <dbReference type="NCBI Taxonomy" id="6832"/>
    <lineage>
        <taxon>Eukaryota</taxon>
        <taxon>Metazoa</taxon>
        <taxon>Ecdysozoa</taxon>
        <taxon>Arthropoda</taxon>
        <taxon>Crustacea</taxon>
        <taxon>Multicrustacea</taxon>
        <taxon>Hexanauplia</taxon>
        <taxon>Copepoda</taxon>
        <taxon>Harpacticoida</taxon>
        <taxon>Harpacticidae</taxon>
        <taxon>Tigriopus</taxon>
    </lineage>
</organism>
<evidence type="ECO:0000313" key="3">
    <source>
        <dbReference type="Proteomes" id="UP000318571"/>
    </source>
</evidence>
<gene>
    <name evidence="2" type="ORF">TCAL_00557</name>
</gene>
<dbReference type="AlphaFoldDB" id="A0A553PAQ6"/>